<dbReference type="EMBL" id="HBFQ01021289">
    <property type="protein sequence ID" value="CAD8840529.1"/>
    <property type="molecule type" value="Transcribed_RNA"/>
</dbReference>
<protein>
    <recommendedName>
        <fullName evidence="8">Enkurin domain-containing protein</fullName>
    </recommendedName>
</protein>
<dbReference type="PANTHER" id="PTHR21490:SF2">
    <property type="entry name" value="ENKURIN DOMAIN-CONTAINING PROTEIN 1"/>
    <property type="match status" value="1"/>
</dbReference>
<organism evidence="9">
    <name type="scientific">Noctiluca scintillans</name>
    <name type="common">Sea sparkle</name>
    <name type="synonym">Red tide dinoflagellate</name>
    <dbReference type="NCBI Taxonomy" id="2966"/>
    <lineage>
        <taxon>Eukaryota</taxon>
        <taxon>Sar</taxon>
        <taxon>Alveolata</taxon>
        <taxon>Dinophyceae</taxon>
        <taxon>Noctilucales</taxon>
        <taxon>Noctilucaceae</taxon>
        <taxon>Noctiluca</taxon>
    </lineage>
</organism>
<evidence type="ECO:0000259" key="8">
    <source>
        <dbReference type="PROSITE" id="PS51665"/>
    </source>
</evidence>
<evidence type="ECO:0000256" key="6">
    <source>
        <dbReference type="SAM" id="Coils"/>
    </source>
</evidence>
<feature type="compositionally biased region" description="Polar residues" evidence="7">
    <location>
        <begin position="187"/>
        <end position="200"/>
    </location>
</feature>
<name>A0A7S1A2F5_NOCSC</name>
<gene>
    <name evidence="9" type="ORF">NSCI0253_LOCUS14877</name>
</gene>
<feature type="domain" description="Enkurin" evidence="8">
    <location>
        <begin position="254"/>
        <end position="346"/>
    </location>
</feature>
<dbReference type="AlphaFoldDB" id="A0A7S1A2F5"/>
<dbReference type="PROSITE" id="PS51665">
    <property type="entry name" value="ENKURIN"/>
    <property type="match status" value="1"/>
</dbReference>
<keyword evidence="3" id="KW-0963">Cytoplasm</keyword>
<feature type="compositionally biased region" description="Low complexity" evidence="7">
    <location>
        <begin position="47"/>
        <end position="56"/>
    </location>
</feature>
<feature type="compositionally biased region" description="Basic and acidic residues" evidence="7">
    <location>
        <begin position="201"/>
        <end position="210"/>
    </location>
</feature>
<dbReference type="PANTHER" id="PTHR21490">
    <property type="entry name" value="ENKURIN-RELATED"/>
    <property type="match status" value="1"/>
</dbReference>
<dbReference type="GO" id="GO:0005929">
    <property type="term" value="C:cilium"/>
    <property type="evidence" value="ECO:0007669"/>
    <property type="project" value="UniProtKB-SubCell"/>
</dbReference>
<dbReference type="GO" id="GO:0005881">
    <property type="term" value="C:cytoplasmic microtubule"/>
    <property type="evidence" value="ECO:0007669"/>
    <property type="project" value="TreeGrafter"/>
</dbReference>
<keyword evidence="5" id="KW-0966">Cell projection</keyword>
<evidence type="ECO:0000256" key="2">
    <source>
        <dbReference type="ARBA" id="ARBA00004245"/>
    </source>
</evidence>
<evidence type="ECO:0000256" key="1">
    <source>
        <dbReference type="ARBA" id="ARBA00004138"/>
    </source>
</evidence>
<sequence length="346" mass="38667">MDAAVEAHWNARRAREGVGPSLLTHPSERPPRTPVERPQRAGDGVHPRTSSKPPRSSRSEPQCSTPEDHAPSVCGPSHASSRPSSRAPDSQLRASPDNMAQVSPIRPSSRSSRTSSRPPDSQVRSSRPSSRRPDPHDAESDCSSRPSARPDSHGVGPDPLKLVALRTNAPSATRANEAPIVGAFRSQRGTGRCESQPQRSTSDKPGDRPRSCCRNFVAENRNVPKRPPSVDRPERRFSRDGNNTPLYLQRIKQQVAEEERRVADILDLNRKSDDAPPGHRVMPDDERQEIVDLLQARKRELDKQHAKLPLRIETDSQRRRALELERNLQDVEDNLQKFSKRVLVKI</sequence>
<feature type="coiled-coil region" evidence="6">
    <location>
        <begin position="314"/>
        <end position="341"/>
    </location>
</feature>
<evidence type="ECO:0000256" key="4">
    <source>
        <dbReference type="ARBA" id="ARBA00023212"/>
    </source>
</evidence>
<keyword evidence="4" id="KW-0206">Cytoskeleton</keyword>
<evidence type="ECO:0000256" key="3">
    <source>
        <dbReference type="ARBA" id="ARBA00022490"/>
    </source>
</evidence>
<accession>A0A7S1A2F5</accession>
<comment type="subcellular location">
    <subcellularLocation>
        <location evidence="1">Cell projection</location>
        <location evidence="1">Cilium</location>
    </subcellularLocation>
    <subcellularLocation>
        <location evidence="2">Cytoplasm</location>
        <location evidence="2">Cytoskeleton</location>
    </subcellularLocation>
</comment>
<feature type="compositionally biased region" description="Low complexity" evidence="7">
    <location>
        <begin position="103"/>
        <end position="128"/>
    </location>
</feature>
<feature type="compositionally biased region" description="Basic and acidic residues" evidence="7">
    <location>
        <begin position="228"/>
        <end position="239"/>
    </location>
</feature>
<proteinExistence type="predicted"/>
<evidence type="ECO:0000256" key="5">
    <source>
        <dbReference type="ARBA" id="ARBA00023273"/>
    </source>
</evidence>
<feature type="compositionally biased region" description="Basic and acidic residues" evidence="7">
    <location>
        <begin position="26"/>
        <end position="46"/>
    </location>
</feature>
<feature type="compositionally biased region" description="Low complexity" evidence="7">
    <location>
        <begin position="76"/>
        <end position="90"/>
    </location>
</feature>
<dbReference type="Pfam" id="PF13864">
    <property type="entry name" value="Enkurin"/>
    <property type="match status" value="1"/>
</dbReference>
<evidence type="ECO:0000256" key="7">
    <source>
        <dbReference type="SAM" id="MobiDB-lite"/>
    </source>
</evidence>
<dbReference type="InterPro" id="IPR052102">
    <property type="entry name" value="Enkurin_domain-protein"/>
</dbReference>
<keyword evidence="6" id="KW-0175">Coiled coil</keyword>
<reference evidence="9" key="1">
    <citation type="submission" date="2021-01" db="EMBL/GenBank/DDBJ databases">
        <authorList>
            <person name="Corre E."/>
            <person name="Pelletier E."/>
            <person name="Niang G."/>
            <person name="Scheremetjew M."/>
            <person name="Finn R."/>
            <person name="Kale V."/>
            <person name="Holt S."/>
            <person name="Cochrane G."/>
            <person name="Meng A."/>
            <person name="Brown T."/>
            <person name="Cohen L."/>
        </authorList>
    </citation>
    <scope>NUCLEOTIDE SEQUENCE</scope>
</reference>
<evidence type="ECO:0000313" key="9">
    <source>
        <dbReference type="EMBL" id="CAD8840529.1"/>
    </source>
</evidence>
<dbReference type="InterPro" id="IPR027012">
    <property type="entry name" value="Enkurin_dom"/>
</dbReference>
<feature type="region of interest" description="Disordered" evidence="7">
    <location>
        <begin position="1"/>
        <end position="243"/>
    </location>
</feature>